<evidence type="ECO:0000313" key="4">
    <source>
        <dbReference type="Proteomes" id="UP001202479"/>
    </source>
</evidence>
<evidence type="ECO:0000259" key="2">
    <source>
        <dbReference type="Pfam" id="PF04991"/>
    </source>
</evidence>
<name>A0AAI9SZT2_9ASCO</name>
<feature type="transmembrane region" description="Helical" evidence="1">
    <location>
        <begin position="47"/>
        <end position="66"/>
    </location>
</feature>
<keyword evidence="4" id="KW-1185">Reference proteome</keyword>
<feature type="domain" description="LicD/FKTN/FKRP nucleotidyltransferase" evidence="2">
    <location>
        <begin position="369"/>
        <end position="470"/>
    </location>
</feature>
<dbReference type="RefSeq" id="XP_049181552.1">
    <property type="nucleotide sequence ID" value="XM_049322535.1"/>
</dbReference>
<protein>
    <recommendedName>
        <fullName evidence="2">LicD/FKTN/FKRP nucleotidyltransferase domain-containing protein</fullName>
    </recommendedName>
</protein>
<comment type="caution">
    <text evidence="3">The sequence shown here is derived from an EMBL/GenBank/DDBJ whole genome shotgun (WGS) entry which is preliminary data.</text>
</comment>
<keyword evidence="1" id="KW-1133">Transmembrane helix</keyword>
<keyword evidence="1" id="KW-0812">Transmembrane</keyword>
<dbReference type="PANTHER" id="PTHR43404">
    <property type="entry name" value="LIPOPOLYSACCHARIDE CHOLINEPHOSPHOTRANSFERASE LICD"/>
    <property type="match status" value="1"/>
</dbReference>
<organism evidence="3 4">
    <name type="scientific">Candida oxycetoniae</name>
    <dbReference type="NCBI Taxonomy" id="497107"/>
    <lineage>
        <taxon>Eukaryota</taxon>
        <taxon>Fungi</taxon>
        <taxon>Dikarya</taxon>
        <taxon>Ascomycota</taxon>
        <taxon>Saccharomycotina</taxon>
        <taxon>Pichiomycetes</taxon>
        <taxon>Debaryomycetaceae</taxon>
        <taxon>Candida/Lodderomyces clade</taxon>
        <taxon>Candida</taxon>
    </lineage>
</organism>
<proteinExistence type="predicted"/>
<keyword evidence="1" id="KW-0472">Membrane</keyword>
<dbReference type="PANTHER" id="PTHR43404:SF1">
    <property type="entry name" value="MNN4P"/>
    <property type="match status" value="1"/>
</dbReference>
<dbReference type="InterPro" id="IPR052942">
    <property type="entry name" value="LPS_cholinephosphotransferase"/>
</dbReference>
<dbReference type="EMBL" id="JAHUZD010000027">
    <property type="protein sequence ID" value="KAI3405807.2"/>
    <property type="molecule type" value="Genomic_DNA"/>
</dbReference>
<sequence>MHSQVYHLRSLPALQENQKSSPLSSGKLGNVRNAKISTRYLSRRLRALLPLLLLILCFYKSFRIYLTAEIDPTLLEYNALVQQNQSLFNPKDIALDVYNYLIEQQQLQLQLQLSLQLSSLQQQQKQQVSDSTLKIGTDKGIYFHWDDWVDLDIAKQYLTLARSDSSLETQCDASLIKYGKVSGHWLESYNTKINRGAVNLYCLKEIPEKVIVTTDKWLIEIPVIAKRRFGTLKSNQVQSNQLITKLNQINTTSLPQFRSRSTTHLQKKIMIEPEEFIFKPDVEIFALQEKLNNQTISKKELEYLEFLEYSNNHLVDYTDRYFKYPWIYSDIIQGNAHHMAYPFFKRYISDRERQSVLHHMVRAWFQFAETNGFASWINYGSLLGWSFNGVNMPWDTDIDVQMPIAQLDKLGREFNKTLVMENPKYGNARYWLEISPTYIRQGNGKNHIDARFIDIHTGLYIDITALSHTEVPPPAKHNMPDNLSTMLVHCKNWNWHTLDELLPIRHTYFEGASVYIPNKVNQLLTNKYGKGALTDYNVYNHNYQPDISMWVSDRICKEAPKEEVSRFNRWQGLTRAGACNSPKLQDEYKIIRQSIRRHYDLNQDLDSSIYYDIEQLEDLPISRKDSWDYYNDINQGLVHDDDWFVEKTI</sequence>
<gene>
    <name evidence="3" type="ORF">KGF56_001414</name>
</gene>
<feature type="domain" description="LicD/FKTN/FKRP nucleotidyltransferase" evidence="2">
    <location>
        <begin position="490"/>
        <end position="529"/>
    </location>
</feature>
<accession>A0AAI9SZT2</accession>
<evidence type="ECO:0000256" key="1">
    <source>
        <dbReference type="SAM" id="Phobius"/>
    </source>
</evidence>
<dbReference type="InterPro" id="IPR007074">
    <property type="entry name" value="LicD/FKTN/FKRP_NTP_transf"/>
</dbReference>
<dbReference type="Proteomes" id="UP001202479">
    <property type="component" value="Unassembled WGS sequence"/>
</dbReference>
<evidence type="ECO:0000313" key="3">
    <source>
        <dbReference type="EMBL" id="KAI3405807.2"/>
    </source>
</evidence>
<dbReference type="GO" id="GO:0009100">
    <property type="term" value="P:glycoprotein metabolic process"/>
    <property type="evidence" value="ECO:0007669"/>
    <property type="project" value="UniProtKB-ARBA"/>
</dbReference>
<dbReference type="Pfam" id="PF04991">
    <property type="entry name" value="LicD"/>
    <property type="match status" value="2"/>
</dbReference>
<dbReference type="GeneID" id="73379031"/>
<reference evidence="3" key="1">
    <citation type="journal article" date="2022" name="DNA Res.">
        <title>Genome analysis of five recently described species of the CUG-Ser clade uncovers Candida theae as a new hybrid lineage with pathogenic potential in the Candida parapsilosis species complex.</title>
        <authorList>
            <person name="Mixao V."/>
            <person name="Del Olmo V."/>
            <person name="Hegedusova E."/>
            <person name="Saus E."/>
            <person name="Pryszcz L."/>
            <person name="Cillingova A."/>
            <person name="Nosek J."/>
            <person name="Gabaldon T."/>
        </authorList>
    </citation>
    <scope>NUCLEOTIDE SEQUENCE</scope>
    <source>
        <strain evidence="3">CBS 10844</strain>
    </source>
</reference>
<dbReference type="AlphaFoldDB" id="A0AAI9SZT2"/>